<dbReference type="InterPro" id="IPR016054">
    <property type="entry name" value="LY6_UPA_recep-like"/>
</dbReference>
<keyword evidence="14" id="KW-1185">Reference proteome</keyword>
<dbReference type="Pfam" id="PF25152">
    <property type="entry name" value="CD59"/>
    <property type="match status" value="1"/>
</dbReference>
<keyword evidence="5" id="KW-0472">Membrane</keyword>
<evidence type="ECO:0000313" key="13">
    <source>
        <dbReference type="EMBL" id="CAL1614512.1"/>
    </source>
</evidence>
<evidence type="ECO:0000256" key="5">
    <source>
        <dbReference type="ARBA" id="ARBA00023136"/>
    </source>
</evidence>
<evidence type="ECO:0000256" key="4">
    <source>
        <dbReference type="ARBA" id="ARBA00022729"/>
    </source>
</evidence>
<evidence type="ECO:0000256" key="11">
    <source>
        <dbReference type="ARBA" id="ARBA00031867"/>
    </source>
</evidence>
<evidence type="ECO:0000313" key="14">
    <source>
        <dbReference type="Proteomes" id="UP001497482"/>
    </source>
</evidence>
<accession>A0AAV2MMQ6</accession>
<evidence type="ECO:0000256" key="1">
    <source>
        <dbReference type="ARBA" id="ARBA00004589"/>
    </source>
</evidence>
<proteinExistence type="predicted"/>
<evidence type="ECO:0000256" key="8">
    <source>
        <dbReference type="ARBA" id="ARBA00023288"/>
    </source>
</evidence>
<keyword evidence="7" id="KW-0325">Glycoprotein</keyword>
<evidence type="ECO:0000259" key="12">
    <source>
        <dbReference type="SMART" id="SM00134"/>
    </source>
</evidence>
<evidence type="ECO:0000256" key="9">
    <source>
        <dbReference type="ARBA" id="ARBA00029920"/>
    </source>
</evidence>
<organism evidence="13 14">
    <name type="scientific">Knipowitschia caucasica</name>
    <name type="common">Caucasian dwarf goby</name>
    <name type="synonym">Pomatoschistus caucasicus</name>
    <dbReference type="NCBI Taxonomy" id="637954"/>
    <lineage>
        <taxon>Eukaryota</taxon>
        <taxon>Metazoa</taxon>
        <taxon>Chordata</taxon>
        <taxon>Craniata</taxon>
        <taxon>Vertebrata</taxon>
        <taxon>Euteleostomi</taxon>
        <taxon>Actinopterygii</taxon>
        <taxon>Neopterygii</taxon>
        <taxon>Teleostei</taxon>
        <taxon>Neoteleostei</taxon>
        <taxon>Acanthomorphata</taxon>
        <taxon>Gobiaria</taxon>
        <taxon>Gobiiformes</taxon>
        <taxon>Gobioidei</taxon>
        <taxon>Gobiidae</taxon>
        <taxon>Gobiinae</taxon>
        <taxon>Knipowitschia</taxon>
    </lineage>
</organism>
<dbReference type="Proteomes" id="UP001497482">
    <property type="component" value="Chromosome 8"/>
</dbReference>
<dbReference type="EMBL" id="OZ035830">
    <property type="protein sequence ID" value="CAL1614512.1"/>
    <property type="molecule type" value="Genomic_DNA"/>
</dbReference>
<dbReference type="GO" id="GO:0098552">
    <property type="term" value="C:side of membrane"/>
    <property type="evidence" value="ECO:0007669"/>
    <property type="project" value="UniProtKB-KW"/>
</dbReference>
<dbReference type="InterPro" id="IPR056949">
    <property type="entry name" value="CD59"/>
</dbReference>
<keyword evidence="8" id="KW-0449">Lipoprotein</keyword>
<gene>
    <name evidence="13" type="ORF">KC01_LOCUS40551</name>
</gene>
<reference evidence="13 14" key="1">
    <citation type="submission" date="2024-04" db="EMBL/GenBank/DDBJ databases">
        <authorList>
            <person name="Waldvogel A.-M."/>
            <person name="Schoenle A."/>
        </authorList>
    </citation>
    <scope>NUCLEOTIDE SEQUENCE [LARGE SCALE GENOMIC DNA]</scope>
</reference>
<evidence type="ECO:0000256" key="3">
    <source>
        <dbReference type="ARBA" id="ARBA00022622"/>
    </source>
</evidence>
<dbReference type="InterPro" id="IPR045860">
    <property type="entry name" value="Snake_toxin-like_sf"/>
</dbReference>
<evidence type="ECO:0000256" key="7">
    <source>
        <dbReference type="ARBA" id="ARBA00023180"/>
    </source>
</evidence>
<dbReference type="CDD" id="cd23554">
    <property type="entry name" value="TFP_LU_ECD_CD59"/>
    <property type="match status" value="1"/>
</dbReference>
<comment type="subunit">
    <text evidence="2">Interacts with T-cell surface antigen CD2.</text>
</comment>
<dbReference type="SMART" id="SM00134">
    <property type="entry name" value="LU"/>
    <property type="match status" value="1"/>
</dbReference>
<dbReference type="Gene3D" id="2.10.60.10">
    <property type="entry name" value="CD59"/>
    <property type="match status" value="1"/>
</dbReference>
<keyword evidence="6" id="KW-1015">Disulfide bond</keyword>
<evidence type="ECO:0000256" key="10">
    <source>
        <dbReference type="ARBA" id="ARBA00031590"/>
    </source>
</evidence>
<sequence length="168" mass="18801">MFRRWCGADGEEMGFVDLRVEDQTNIDSDPGTVGQTKYSTAVTLNGVKMCALGKKNSVVFWLILSLALVRLGDSLQCYSCPTGSSQKCEVKEECSDGLDSCLKLKHRDQTFSSCVNYALCNFDALSVNYPLPQFDFSCCQSDLCNGRSLMEKMKDLFLDSWRQKDAHT</sequence>
<dbReference type="SUPFAM" id="SSF57302">
    <property type="entry name" value="Snake toxin-like"/>
    <property type="match status" value="1"/>
</dbReference>
<name>A0AAV2MMQ6_KNICA</name>
<feature type="domain" description="UPAR/Ly6" evidence="12">
    <location>
        <begin position="75"/>
        <end position="154"/>
    </location>
</feature>
<comment type="subcellular location">
    <subcellularLocation>
        <location evidence="1">Membrane</location>
        <topology evidence="1">Lipid-anchor</topology>
        <topology evidence="1">GPI-anchor</topology>
    </subcellularLocation>
</comment>
<evidence type="ECO:0000256" key="2">
    <source>
        <dbReference type="ARBA" id="ARBA00011481"/>
    </source>
</evidence>
<keyword evidence="3" id="KW-0336">GPI-anchor</keyword>
<evidence type="ECO:0000256" key="6">
    <source>
        <dbReference type="ARBA" id="ARBA00023157"/>
    </source>
</evidence>
<protein>
    <recommendedName>
        <fullName evidence="10">MAC-inhibitory protein</fullName>
    </recommendedName>
    <alternativeName>
        <fullName evidence="11">Membrane attack complex inhibition factor</fullName>
    </alternativeName>
    <alternativeName>
        <fullName evidence="9">Protectin</fullName>
    </alternativeName>
</protein>
<keyword evidence="4" id="KW-0732">Signal</keyword>
<dbReference type="AlphaFoldDB" id="A0AAV2MMQ6"/>